<sequence>MSLLAEVLSSAEKVELKDVEANVPRLVAQVQNVKSDVLKYTNSAYVKFTQNVKQNTELLNKAKKAHSEIGDLLKTVESITKKDLSKAKLEIKELENELRGEEFALQVVLPLCKINEDLLLFNKMLRNKSLVKCMELVKSMELQIGSISDEECLDALIELSFLIKSKKQELINVLHNIFNDNIILSKNENNIKIKVRDGDDDVQEALLALYTEETIFPLDRVTSFLWNEVFIWLVDNTTKINKFEDDCYKVLEIEMVNEKADTYKNVFDRITSVFVFLHEHFDLPVSSDLTTLGYIGRDIRDNLSELLINNCLQKTVPSSDEGLAEYKIVIEDTEKLQKCLVECNIFTEDTMGIIEYANNIDTHFINKKCQEYMREAQAIMKKDLHDMVEVGVPYNPNNPFAVANNDFVQCSISKNVKEILSFMESILQKSLTSSEVCAGRLFCTVQNIIVTYGEFVLEHHKKLLQTIPQQIALFYNNCMYISHKLHKWETPYCLKLNPILKMEINFHAQCDQLETLAKQSFENYIETQIKQINEIMTNAGLSAESLTKLEPATEKCVRQSLRQQELLKTVWSKVLSYIVYNKTLGVIFDFLCQIIVKSVVKFEDIPSDVAEQLADIIKIVLTRGPKLFTDPNEISLYVKSWYRLNELNFILSSNLISINDRWADGKGPLALQFKCDELKQLIRALFQNTDRRAAILAKIQE</sequence>
<dbReference type="PANTHER" id="PTHR12205">
    <property type="entry name" value="CENTROMERE/KINETOCHORE PROTEIN ZW10"/>
    <property type="match status" value="1"/>
</dbReference>
<dbReference type="InterPro" id="IPR048344">
    <property type="entry name" value="Zw10_middle"/>
</dbReference>
<dbReference type="GO" id="GO:0005634">
    <property type="term" value="C:nucleus"/>
    <property type="evidence" value="ECO:0007669"/>
    <property type="project" value="InterPro"/>
</dbReference>
<dbReference type="GO" id="GO:1990423">
    <property type="term" value="C:RZZ complex"/>
    <property type="evidence" value="ECO:0007669"/>
    <property type="project" value="TreeGrafter"/>
</dbReference>
<keyword evidence="7" id="KW-0498">Mitosis</keyword>
<feature type="coiled-coil region" evidence="11">
    <location>
        <begin position="77"/>
        <end position="104"/>
    </location>
</feature>
<evidence type="ECO:0000256" key="10">
    <source>
        <dbReference type="ARBA" id="ARBA00023328"/>
    </source>
</evidence>
<keyword evidence="4" id="KW-0158">Chromosome</keyword>
<evidence type="ECO:0000256" key="9">
    <source>
        <dbReference type="ARBA" id="ARBA00023306"/>
    </source>
</evidence>
<evidence type="ECO:0000313" key="16">
    <source>
        <dbReference type="EMBL" id="CAH0556424.1"/>
    </source>
</evidence>
<dbReference type="Pfam" id="PF20666">
    <property type="entry name" value="ZW10_C"/>
    <property type="match status" value="1"/>
</dbReference>
<dbReference type="GO" id="GO:0005737">
    <property type="term" value="C:cytoplasm"/>
    <property type="evidence" value="ECO:0007669"/>
    <property type="project" value="UniProtKB-SubCell"/>
</dbReference>
<reference evidence="16" key="1">
    <citation type="submission" date="2021-12" db="EMBL/GenBank/DDBJ databases">
        <authorList>
            <person name="King R."/>
        </authorList>
    </citation>
    <scope>NUCLEOTIDE SEQUENCE</scope>
</reference>
<evidence type="ECO:0000259" key="15">
    <source>
        <dbReference type="Pfam" id="PF22766"/>
    </source>
</evidence>
<name>A0A9P0FJK9_BRAAE</name>
<evidence type="ECO:0000256" key="6">
    <source>
        <dbReference type="ARBA" id="ARBA00022618"/>
    </source>
</evidence>
<feature type="domain" description="ZW10 C-terminal helical" evidence="15">
    <location>
        <begin position="555"/>
        <end position="699"/>
    </location>
</feature>
<organism evidence="16 17">
    <name type="scientific">Brassicogethes aeneus</name>
    <name type="common">Rape pollen beetle</name>
    <name type="synonym">Meligethes aeneus</name>
    <dbReference type="NCBI Taxonomy" id="1431903"/>
    <lineage>
        <taxon>Eukaryota</taxon>
        <taxon>Metazoa</taxon>
        <taxon>Ecdysozoa</taxon>
        <taxon>Arthropoda</taxon>
        <taxon>Hexapoda</taxon>
        <taxon>Insecta</taxon>
        <taxon>Pterygota</taxon>
        <taxon>Neoptera</taxon>
        <taxon>Endopterygota</taxon>
        <taxon>Coleoptera</taxon>
        <taxon>Polyphaga</taxon>
        <taxon>Cucujiformia</taxon>
        <taxon>Nitidulidae</taxon>
        <taxon>Meligethinae</taxon>
        <taxon>Brassicogethes</taxon>
    </lineage>
</organism>
<dbReference type="Gene3D" id="1.10.357.150">
    <property type="match status" value="1"/>
</dbReference>
<evidence type="ECO:0008006" key="18">
    <source>
        <dbReference type="Google" id="ProtNLM"/>
    </source>
</evidence>
<comment type="similarity">
    <text evidence="3">Belongs to the ZW10 family.</text>
</comment>
<keyword evidence="10" id="KW-0137">Centromere</keyword>
<keyword evidence="8" id="KW-0995">Kinetochore</keyword>
<comment type="subcellular location">
    <subcellularLocation>
        <location evidence="2">Chromosome</location>
        <location evidence="2">Centromere</location>
        <location evidence="2">Kinetochore</location>
    </subcellularLocation>
    <subcellularLocation>
        <location evidence="1">Cytoplasm</location>
    </subcellularLocation>
</comment>
<dbReference type="PANTHER" id="PTHR12205:SF0">
    <property type="entry name" value="CENTROMERE_KINETOCHORE PROTEIN ZW10 HOMOLOG"/>
    <property type="match status" value="1"/>
</dbReference>
<dbReference type="GO" id="GO:0006888">
    <property type="term" value="P:endoplasmic reticulum to Golgi vesicle-mediated transport"/>
    <property type="evidence" value="ECO:0007669"/>
    <property type="project" value="TreeGrafter"/>
</dbReference>
<evidence type="ECO:0000256" key="11">
    <source>
        <dbReference type="SAM" id="Coils"/>
    </source>
</evidence>
<gene>
    <name evidence="16" type="ORF">MELIAE_LOCUS7364</name>
</gene>
<keyword evidence="9" id="KW-0131">Cell cycle</keyword>
<dbReference type="OrthoDB" id="534815at2759"/>
<feature type="domain" description="Centromere/kinetochore protein zw10 middle" evidence="13">
    <location>
        <begin position="251"/>
        <end position="380"/>
    </location>
</feature>
<evidence type="ECO:0000259" key="13">
    <source>
        <dbReference type="Pfam" id="PF20665"/>
    </source>
</evidence>
<dbReference type="Pfam" id="PF20665">
    <property type="entry name" value="Zw10_middle"/>
    <property type="match status" value="1"/>
</dbReference>
<feature type="domain" description="Centromere/kinetochore protein zw10 C-terminal" evidence="14">
    <location>
        <begin position="407"/>
        <end position="533"/>
    </location>
</feature>
<dbReference type="InterPro" id="IPR048343">
    <property type="entry name" value="ZW10_C"/>
</dbReference>
<proteinExistence type="inferred from homology"/>
<dbReference type="AlphaFoldDB" id="A0A9P0FJK9"/>
<keyword evidence="5" id="KW-0963">Cytoplasm</keyword>
<accession>A0A9P0FJK9</accession>
<evidence type="ECO:0000256" key="4">
    <source>
        <dbReference type="ARBA" id="ARBA00022454"/>
    </source>
</evidence>
<evidence type="ECO:0000259" key="14">
    <source>
        <dbReference type="Pfam" id="PF20666"/>
    </source>
</evidence>
<dbReference type="InterPro" id="IPR009361">
    <property type="entry name" value="Zw10_N"/>
</dbReference>
<dbReference type="EMBL" id="OV121136">
    <property type="protein sequence ID" value="CAH0556424.1"/>
    <property type="molecule type" value="Genomic_DNA"/>
</dbReference>
<dbReference type="InterPro" id="IPR046362">
    <property type="entry name" value="Zw10/DSL1_C_sf"/>
</dbReference>
<evidence type="ECO:0000313" key="17">
    <source>
        <dbReference type="Proteomes" id="UP001154078"/>
    </source>
</evidence>
<keyword evidence="17" id="KW-1185">Reference proteome</keyword>
<keyword evidence="6" id="KW-0132">Cell division</keyword>
<dbReference type="Proteomes" id="UP001154078">
    <property type="component" value="Chromosome 5"/>
</dbReference>
<dbReference type="GO" id="GO:0051301">
    <property type="term" value="P:cell division"/>
    <property type="evidence" value="ECO:0007669"/>
    <property type="project" value="UniProtKB-KW"/>
</dbReference>
<dbReference type="Pfam" id="PF06248">
    <property type="entry name" value="Zw10_N"/>
    <property type="match status" value="1"/>
</dbReference>
<evidence type="ECO:0000256" key="2">
    <source>
        <dbReference type="ARBA" id="ARBA00004629"/>
    </source>
</evidence>
<evidence type="ECO:0000256" key="8">
    <source>
        <dbReference type="ARBA" id="ARBA00022838"/>
    </source>
</evidence>
<dbReference type="InterPro" id="IPR055148">
    <property type="entry name" value="ZW10_C_2"/>
</dbReference>
<evidence type="ECO:0000256" key="1">
    <source>
        <dbReference type="ARBA" id="ARBA00004496"/>
    </source>
</evidence>
<dbReference type="GO" id="GO:0007094">
    <property type="term" value="P:mitotic spindle assembly checkpoint signaling"/>
    <property type="evidence" value="ECO:0007669"/>
    <property type="project" value="TreeGrafter"/>
</dbReference>
<evidence type="ECO:0000256" key="5">
    <source>
        <dbReference type="ARBA" id="ARBA00022490"/>
    </source>
</evidence>
<feature type="domain" description="Centromere/kinetochore protein zw10 N-terminal" evidence="12">
    <location>
        <begin position="29"/>
        <end position="118"/>
    </location>
</feature>
<keyword evidence="11" id="KW-0175">Coiled coil</keyword>
<evidence type="ECO:0000256" key="3">
    <source>
        <dbReference type="ARBA" id="ARBA00006245"/>
    </source>
</evidence>
<dbReference type="Pfam" id="PF22766">
    <property type="entry name" value="ZW10_C2"/>
    <property type="match status" value="1"/>
</dbReference>
<evidence type="ECO:0000259" key="12">
    <source>
        <dbReference type="Pfam" id="PF06248"/>
    </source>
</evidence>
<evidence type="ECO:0000256" key="7">
    <source>
        <dbReference type="ARBA" id="ARBA00022776"/>
    </source>
</evidence>
<protein>
    <recommendedName>
        <fullName evidence="18">Centromere/kinetochore protein zw10 homolog</fullName>
    </recommendedName>
</protein>